<gene>
    <name evidence="4" type="ORF">FVE85_8079</name>
</gene>
<accession>A0A5J4YNN2</accession>
<feature type="region of interest" description="Disordered" evidence="1">
    <location>
        <begin position="174"/>
        <end position="222"/>
    </location>
</feature>
<name>A0A5J4YNN2_PORPP</name>
<protein>
    <recommendedName>
        <fullName evidence="6">CUE domain-containing protein</fullName>
    </recommendedName>
</protein>
<feature type="compositionally biased region" description="Basic and acidic residues" evidence="1">
    <location>
        <begin position="181"/>
        <end position="196"/>
    </location>
</feature>
<reference evidence="5" key="1">
    <citation type="journal article" date="2019" name="Nat. Commun.">
        <title>Expansion of phycobilisome linker gene families in mesophilic red algae.</title>
        <authorList>
            <person name="Lee J."/>
            <person name="Kim D."/>
            <person name="Bhattacharya D."/>
            <person name="Yoon H.S."/>
        </authorList>
    </citation>
    <scope>NUCLEOTIDE SEQUENCE [LARGE SCALE GENOMIC DNA]</scope>
    <source>
        <strain evidence="5">CCMP 1328</strain>
    </source>
</reference>
<dbReference type="SUPFAM" id="SSF46934">
    <property type="entry name" value="UBA-like"/>
    <property type="match status" value="1"/>
</dbReference>
<dbReference type="AlphaFoldDB" id="A0A5J4YNN2"/>
<evidence type="ECO:0000313" key="4">
    <source>
        <dbReference type="EMBL" id="KAA8492572.1"/>
    </source>
</evidence>
<dbReference type="PROSITE" id="PS50030">
    <property type="entry name" value="UBA"/>
    <property type="match status" value="1"/>
</dbReference>
<dbReference type="Proteomes" id="UP000324585">
    <property type="component" value="Unassembled WGS sequence"/>
</dbReference>
<dbReference type="InterPro" id="IPR003892">
    <property type="entry name" value="CUE"/>
</dbReference>
<evidence type="ECO:0008006" key="6">
    <source>
        <dbReference type="Google" id="ProtNLM"/>
    </source>
</evidence>
<comment type="caution">
    <text evidence="4">The sequence shown here is derived from an EMBL/GenBank/DDBJ whole genome shotgun (WGS) entry which is preliminary data.</text>
</comment>
<dbReference type="InterPro" id="IPR015940">
    <property type="entry name" value="UBA"/>
</dbReference>
<feature type="compositionally biased region" description="Low complexity" evidence="1">
    <location>
        <begin position="95"/>
        <end position="104"/>
    </location>
</feature>
<evidence type="ECO:0000313" key="5">
    <source>
        <dbReference type="Proteomes" id="UP000324585"/>
    </source>
</evidence>
<sequence length="222" mass="23622">METLVGMFPGLDRGRLSTALEAHNGDVERAANYLLMEGAEDASRTAAPRGTDAATLLRSAQDAPDADMARILQMEEDERLAARMQQEEMRRSAARQRAPNAASAGGELSSWSLPSASDLTSAIGPVVEQVKTYAYQAYESAVRLVNDYMAPDSTTERNYLRLTVDDADSAGGAANAQVLHSSRDPASEGSVQRHYDAGATRRRTGAGVGAFGPADSGVKKDE</sequence>
<dbReference type="CDD" id="cd14279">
    <property type="entry name" value="CUE"/>
    <property type="match status" value="1"/>
</dbReference>
<feature type="domain" description="UBA" evidence="2">
    <location>
        <begin position="10"/>
        <end position="37"/>
    </location>
</feature>
<feature type="region of interest" description="Disordered" evidence="1">
    <location>
        <begin position="85"/>
        <end position="111"/>
    </location>
</feature>
<dbReference type="Gene3D" id="1.10.8.10">
    <property type="entry name" value="DNA helicase RuvA subunit, C-terminal domain"/>
    <property type="match status" value="1"/>
</dbReference>
<dbReference type="Pfam" id="PF02845">
    <property type="entry name" value="CUE"/>
    <property type="match status" value="1"/>
</dbReference>
<keyword evidence="5" id="KW-1185">Reference proteome</keyword>
<dbReference type="PROSITE" id="PS51140">
    <property type="entry name" value="CUE"/>
    <property type="match status" value="1"/>
</dbReference>
<organism evidence="4 5">
    <name type="scientific">Porphyridium purpureum</name>
    <name type="common">Red alga</name>
    <name type="synonym">Porphyridium cruentum</name>
    <dbReference type="NCBI Taxonomy" id="35688"/>
    <lineage>
        <taxon>Eukaryota</taxon>
        <taxon>Rhodophyta</taxon>
        <taxon>Bangiophyceae</taxon>
        <taxon>Porphyridiales</taxon>
        <taxon>Porphyridiaceae</taxon>
        <taxon>Porphyridium</taxon>
    </lineage>
</organism>
<feature type="domain" description="CUE" evidence="3">
    <location>
        <begin position="1"/>
        <end position="39"/>
    </location>
</feature>
<proteinExistence type="predicted"/>
<dbReference type="InterPro" id="IPR009060">
    <property type="entry name" value="UBA-like_sf"/>
</dbReference>
<dbReference type="EMBL" id="VRMN01000009">
    <property type="protein sequence ID" value="KAA8492572.1"/>
    <property type="molecule type" value="Genomic_DNA"/>
</dbReference>
<evidence type="ECO:0000259" key="2">
    <source>
        <dbReference type="PROSITE" id="PS50030"/>
    </source>
</evidence>
<dbReference type="GO" id="GO:0043130">
    <property type="term" value="F:ubiquitin binding"/>
    <property type="evidence" value="ECO:0007669"/>
    <property type="project" value="InterPro"/>
</dbReference>
<evidence type="ECO:0000256" key="1">
    <source>
        <dbReference type="SAM" id="MobiDB-lite"/>
    </source>
</evidence>
<evidence type="ECO:0000259" key="3">
    <source>
        <dbReference type="PROSITE" id="PS51140"/>
    </source>
</evidence>